<reference evidence="2 3" key="1">
    <citation type="journal article" date="2017" name="Nature">
        <title>The Apostasia genome and the evolution of orchids.</title>
        <authorList>
            <person name="Zhang G.Q."/>
            <person name="Liu K.W."/>
            <person name="Li Z."/>
            <person name="Lohaus R."/>
            <person name="Hsiao Y.Y."/>
            <person name="Niu S.C."/>
            <person name="Wang J.Y."/>
            <person name="Lin Y.C."/>
            <person name="Xu Q."/>
            <person name="Chen L.J."/>
            <person name="Yoshida K."/>
            <person name="Fujiwara S."/>
            <person name="Wang Z.W."/>
            <person name="Zhang Y.Q."/>
            <person name="Mitsuda N."/>
            <person name="Wang M."/>
            <person name="Liu G.H."/>
            <person name="Pecoraro L."/>
            <person name="Huang H.X."/>
            <person name="Xiao X.J."/>
            <person name="Lin M."/>
            <person name="Wu X.Y."/>
            <person name="Wu W.L."/>
            <person name="Chen Y.Y."/>
            <person name="Chang S.B."/>
            <person name="Sakamoto S."/>
            <person name="Ohme-Takagi M."/>
            <person name="Yagi M."/>
            <person name="Zeng S.J."/>
            <person name="Shen C.Y."/>
            <person name="Yeh C.M."/>
            <person name="Luo Y.B."/>
            <person name="Tsai W.C."/>
            <person name="Van de Peer Y."/>
            <person name="Liu Z.J."/>
        </authorList>
    </citation>
    <scope>NUCLEOTIDE SEQUENCE [LARGE SCALE GENOMIC DNA]</scope>
    <source>
        <strain evidence="3">cv. Shenzhen</strain>
        <tissue evidence="2">Stem</tissue>
    </source>
</reference>
<evidence type="ECO:0000313" key="2">
    <source>
        <dbReference type="EMBL" id="PKA62337.1"/>
    </source>
</evidence>
<dbReference type="AlphaFoldDB" id="A0A2I0B3G8"/>
<organism evidence="2 3">
    <name type="scientific">Apostasia shenzhenica</name>
    <dbReference type="NCBI Taxonomy" id="1088818"/>
    <lineage>
        <taxon>Eukaryota</taxon>
        <taxon>Viridiplantae</taxon>
        <taxon>Streptophyta</taxon>
        <taxon>Embryophyta</taxon>
        <taxon>Tracheophyta</taxon>
        <taxon>Spermatophyta</taxon>
        <taxon>Magnoliopsida</taxon>
        <taxon>Liliopsida</taxon>
        <taxon>Asparagales</taxon>
        <taxon>Orchidaceae</taxon>
        <taxon>Apostasioideae</taxon>
        <taxon>Apostasia</taxon>
    </lineage>
</organism>
<gene>
    <name evidence="2" type="ORF">AXF42_Ash009221</name>
</gene>
<dbReference type="EMBL" id="KZ451917">
    <property type="protein sequence ID" value="PKA62337.1"/>
    <property type="molecule type" value="Genomic_DNA"/>
</dbReference>
<feature type="region of interest" description="Disordered" evidence="1">
    <location>
        <begin position="1"/>
        <end position="69"/>
    </location>
</feature>
<evidence type="ECO:0000256" key="1">
    <source>
        <dbReference type="SAM" id="MobiDB-lite"/>
    </source>
</evidence>
<keyword evidence="3" id="KW-1185">Reference proteome</keyword>
<proteinExistence type="predicted"/>
<dbReference type="Proteomes" id="UP000236161">
    <property type="component" value="Unassembled WGS sequence"/>
</dbReference>
<sequence length="109" mass="11436">MVGPTAPPIPATHLEQIGPSRLTDDVGPLCEPASFSGAAPSTGRPTWVEKKSVGDIESPTDPLATEAEHDLSGPISVFRMGQRQGLPLRGPANWAFLSPYAGLAADWAF</sequence>
<feature type="compositionally biased region" description="Pro residues" evidence="1">
    <location>
        <begin position="1"/>
        <end position="10"/>
    </location>
</feature>
<protein>
    <submittedName>
        <fullName evidence="2">Uncharacterized protein</fullName>
    </submittedName>
</protein>
<accession>A0A2I0B3G8</accession>
<name>A0A2I0B3G8_9ASPA</name>
<evidence type="ECO:0000313" key="3">
    <source>
        <dbReference type="Proteomes" id="UP000236161"/>
    </source>
</evidence>